<dbReference type="AlphaFoldDB" id="A0A1U8MJ20"/>
<reference evidence="2" key="1">
    <citation type="journal article" date="2020" name="Nat. Genet.">
        <title>Genomic diversifications of five Gossypium allopolyploid species and their impact on cotton improvement.</title>
        <authorList>
            <person name="Chen Z.J."/>
            <person name="Sreedasyam A."/>
            <person name="Ando A."/>
            <person name="Song Q."/>
            <person name="De Santiago L.M."/>
            <person name="Hulse-Kemp A.M."/>
            <person name="Ding M."/>
            <person name="Ye W."/>
            <person name="Kirkbride R.C."/>
            <person name="Jenkins J."/>
            <person name="Plott C."/>
            <person name="Lovell J."/>
            <person name="Lin Y.M."/>
            <person name="Vaughn R."/>
            <person name="Liu B."/>
            <person name="Simpson S."/>
            <person name="Scheffler B.E."/>
            <person name="Wen L."/>
            <person name="Saski C.A."/>
            <person name="Grover C.E."/>
            <person name="Hu G."/>
            <person name="Conover J.L."/>
            <person name="Carlson J.W."/>
            <person name="Shu S."/>
            <person name="Boston L.B."/>
            <person name="Williams M."/>
            <person name="Peterson D.G."/>
            <person name="McGee K."/>
            <person name="Jones D.C."/>
            <person name="Wendel J.F."/>
            <person name="Stelly D.M."/>
            <person name="Grimwood J."/>
            <person name="Schmutz J."/>
        </authorList>
    </citation>
    <scope>NUCLEOTIDE SEQUENCE [LARGE SCALE GENOMIC DNA]</scope>
    <source>
        <strain evidence="2">cv. TM-1</strain>
    </source>
</reference>
<dbReference type="InterPro" id="IPR036397">
    <property type="entry name" value="RNaseH_sf"/>
</dbReference>
<dbReference type="PaxDb" id="3635-A0A1U8MJ20"/>
<dbReference type="STRING" id="3635.A0A1U8MJ20"/>
<gene>
    <name evidence="3" type="primary">LOC107937257</name>
</gene>
<feature type="domain" description="RNase H type-1" evidence="1">
    <location>
        <begin position="153"/>
        <end position="274"/>
    </location>
</feature>
<dbReference type="InterPro" id="IPR002156">
    <property type="entry name" value="RNaseH_domain"/>
</dbReference>
<organism evidence="2 3">
    <name type="scientific">Gossypium hirsutum</name>
    <name type="common">Upland cotton</name>
    <name type="synonym">Gossypium mexicanum</name>
    <dbReference type="NCBI Taxonomy" id="3635"/>
    <lineage>
        <taxon>Eukaryota</taxon>
        <taxon>Viridiplantae</taxon>
        <taxon>Streptophyta</taxon>
        <taxon>Embryophyta</taxon>
        <taxon>Tracheophyta</taxon>
        <taxon>Spermatophyta</taxon>
        <taxon>Magnoliopsida</taxon>
        <taxon>eudicotyledons</taxon>
        <taxon>Gunneridae</taxon>
        <taxon>Pentapetalae</taxon>
        <taxon>rosids</taxon>
        <taxon>malvids</taxon>
        <taxon>Malvales</taxon>
        <taxon>Malvaceae</taxon>
        <taxon>Malvoideae</taxon>
        <taxon>Gossypium</taxon>
    </lineage>
</organism>
<dbReference type="GO" id="GO:0004523">
    <property type="term" value="F:RNA-DNA hybrid ribonuclease activity"/>
    <property type="evidence" value="ECO:0007669"/>
    <property type="project" value="InterPro"/>
</dbReference>
<dbReference type="InterPro" id="IPR052929">
    <property type="entry name" value="RNase_H-like_EbsB-rel"/>
</dbReference>
<dbReference type="SUPFAM" id="SSF53098">
    <property type="entry name" value="Ribonuclease H-like"/>
    <property type="match status" value="1"/>
</dbReference>
<dbReference type="PANTHER" id="PTHR47074">
    <property type="entry name" value="BNAC02G40300D PROTEIN"/>
    <property type="match status" value="1"/>
</dbReference>
<dbReference type="Proteomes" id="UP000818029">
    <property type="component" value="Chromosome D12"/>
</dbReference>
<proteinExistence type="predicted"/>
<accession>A0A1U8MJ20</accession>
<protein>
    <recommendedName>
        <fullName evidence="1">RNase H type-1 domain-containing protein</fullName>
    </recommendedName>
</protein>
<dbReference type="PANTHER" id="PTHR47074:SF61">
    <property type="entry name" value="RNASE H TYPE-1 DOMAIN-CONTAINING PROTEIN"/>
    <property type="match status" value="1"/>
</dbReference>
<dbReference type="InterPro" id="IPR012337">
    <property type="entry name" value="RNaseH-like_sf"/>
</dbReference>
<dbReference type="CDD" id="cd06222">
    <property type="entry name" value="RNase_H_like"/>
    <property type="match status" value="1"/>
</dbReference>
<dbReference type="InterPro" id="IPR044730">
    <property type="entry name" value="RNase_H-like_dom_plant"/>
</dbReference>
<dbReference type="SMR" id="A0A1U8MJ20"/>
<reference evidence="3" key="2">
    <citation type="submission" date="2025-08" db="UniProtKB">
        <authorList>
            <consortium name="RefSeq"/>
        </authorList>
    </citation>
    <scope>IDENTIFICATION</scope>
</reference>
<dbReference type="Pfam" id="PF13456">
    <property type="entry name" value="RVT_3"/>
    <property type="match status" value="1"/>
</dbReference>
<dbReference type="Gene3D" id="3.30.420.10">
    <property type="entry name" value="Ribonuclease H-like superfamily/Ribonuclease H"/>
    <property type="match status" value="1"/>
</dbReference>
<dbReference type="KEGG" id="ghi:107937257"/>
<sequence length="304" mass="35071">MTIWRISWNYIPSFLNLKIKRVLVNTKCPRCECEEESSLHIFQQCPSVIEVWYHLNLSWTLNYNNEDLWRWLIGIFGQGNEEQLRLFCCGLWYIWFSRNQLIYGKNQMSGSEIARKIRNYLTELEAAKKDKPTFHTSDCYQQVFKRGWATVHFDAAFDSQTFRSASGLIVWNGEGEILASLAVLHSNIEDSFTAEAHAGLQAITLGINLGINKMEIMGDAKTVIKKCKSSITDRSVIGAIIRDIRNRKICYQEIKFSFIPKAKNIYAHTIATEALKRSESFYLEKGVPETVSRVLERRGLKPPD</sequence>
<dbReference type="RefSeq" id="XP_016725598.1">
    <property type="nucleotide sequence ID" value="XM_016870109.1"/>
</dbReference>
<evidence type="ECO:0000259" key="1">
    <source>
        <dbReference type="Pfam" id="PF13456"/>
    </source>
</evidence>
<dbReference type="GeneID" id="107937257"/>
<keyword evidence="2" id="KW-1185">Reference proteome</keyword>
<evidence type="ECO:0000313" key="2">
    <source>
        <dbReference type="Proteomes" id="UP000818029"/>
    </source>
</evidence>
<dbReference type="GO" id="GO:0003676">
    <property type="term" value="F:nucleic acid binding"/>
    <property type="evidence" value="ECO:0007669"/>
    <property type="project" value="InterPro"/>
</dbReference>
<name>A0A1U8MJ20_GOSHI</name>
<evidence type="ECO:0000313" key="3">
    <source>
        <dbReference type="RefSeq" id="XP_016725598.1"/>
    </source>
</evidence>